<keyword evidence="1 2" id="KW-0238">DNA-binding</keyword>
<dbReference type="InterPro" id="IPR036271">
    <property type="entry name" value="Tet_transcr_reg_TetR-rel_C_sf"/>
</dbReference>
<dbReference type="Pfam" id="PF00440">
    <property type="entry name" value="TetR_N"/>
    <property type="match status" value="1"/>
</dbReference>
<organism evidence="4 5">
    <name type="scientific">Clostridium fungisolvens</name>
    <dbReference type="NCBI Taxonomy" id="1604897"/>
    <lineage>
        <taxon>Bacteria</taxon>
        <taxon>Bacillati</taxon>
        <taxon>Bacillota</taxon>
        <taxon>Clostridia</taxon>
        <taxon>Eubacteriales</taxon>
        <taxon>Clostridiaceae</taxon>
        <taxon>Clostridium</taxon>
    </lineage>
</organism>
<dbReference type="PANTHER" id="PTHR43479">
    <property type="entry name" value="ACREF/ENVCD OPERON REPRESSOR-RELATED"/>
    <property type="match status" value="1"/>
</dbReference>
<feature type="domain" description="HTH tetR-type" evidence="3">
    <location>
        <begin position="9"/>
        <end position="69"/>
    </location>
</feature>
<dbReference type="AlphaFoldDB" id="A0A6V8SII4"/>
<gene>
    <name evidence="4" type="ORF">bsdtw1_02674</name>
</gene>
<dbReference type="InterPro" id="IPR001647">
    <property type="entry name" value="HTH_TetR"/>
</dbReference>
<dbReference type="PRINTS" id="PR00455">
    <property type="entry name" value="HTHTETR"/>
</dbReference>
<dbReference type="RefSeq" id="WP_183277989.1">
    <property type="nucleotide sequence ID" value="NZ_BLZR01000001.1"/>
</dbReference>
<dbReference type="PANTHER" id="PTHR43479:SF11">
    <property type="entry name" value="ACREF_ENVCD OPERON REPRESSOR-RELATED"/>
    <property type="match status" value="1"/>
</dbReference>
<dbReference type="InterPro" id="IPR009057">
    <property type="entry name" value="Homeodomain-like_sf"/>
</dbReference>
<evidence type="ECO:0000256" key="1">
    <source>
        <dbReference type="ARBA" id="ARBA00023125"/>
    </source>
</evidence>
<dbReference type="SUPFAM" id="SSF46689">
    <property type="entry name" value="Homeodomain-like"/>
    <property type="match status" value="1"/>
</dbReference>
<dbReference type="Proteomes" id="UP000580568">
    <property type="component" value="Unassembled WGS sequence"/>
</dbReference>
<sequence>MEKFKNLPKEKQDTIINAALKIFGSNGYKKASVNDIASAAGISKAMVFHYFGTKKAFYLYLIELCGNIVMNEIINRFDTTVTDFFDRIKMTTEIELSVMKQYTAIPTFLTSMYFEADEEVKDDIKSIIAQGDGFREKIAFEGIDLSKFKESVDLKVVMKMLTWMTDGFMNQFSGKTDVDFEDICNEFYDCMDMLRKNFYKEEYL</sequence>
<reference evidence="4 5" key="1">
    <citation type="submission" date="2020-07" db="EMBL/GenBank/DDBJ databases">
        <title>A new beta-1,3-glucan-decomposing anaerobic bacterium isolated from anoxic soil subjected to biological soil disinfestation.</title>
        <authorList>
            <person name="Ueki A."/>
            <person name="Tonouchi A."/>
        </authorList>
    </citation>
    <scope>NUCLEOTIDE SEQUENCE [LARGE SCALE GENOMIC DNA]</scope>
    <source>
        <strain evidence="4 5">TW1</strain>
    </source>
</reference>
<proteinExistence type="predicted"/>
<evidence type="ECO:0000259" key="3">
    <source>
        <dbReference type="PROSITE" id="PS50977"/>
    </source>
</evidence>
<dbReference type="PROSITE" id="PS50977">
    <property type="entry name" value="HTH_TETR_2"/>
    <property type="match status" value="1"/>
</dbReference>
<name>A0A6V8SII4_9CLOT</name>
<evidence type="ECO:0000313" key="5">
    <source>
        <dbReference type="Proteomes" id="UP000580568"/>
    </source>
</evidence>
<evidence type="ECO:0000256" key="2">
    <source>
        <dbReference type="PROSITE-ProRule" id="PRU00335"/>
    </source>
</evidence>
<protein>
    <submittedName>
        <fullName evidence="4">HTH-type transcriptional regulator BetI</fullName>
    </submittedName>
</protein>
<accession>A0A6V8SII4</accession>
<keyword evidence="5" id="KW-1185">Reference proteome</keyword>
<dbReference type="EMBL" id="BLZR01000001">
    <property type="protein sequence ID" value="GFP76571.1"/>
    <property type="molecule type" value="Genomic_DNA"/>
</dbReference>
<dbReference type="SUPFAM" id="SSF48498">
    <property type="entry name" value="Tetracyclin repressor-like, C-terminal domain"/>
    <property type="match status" value="1"/>
</dbReference>
<dbReference type="Gene3D" id="1.10.357.10">
    <property type="entry name" value="Tetracycline Repressor, domain 2"/>
    <property type="match status" value="1"/>
</dbReference>
<comment type="caution">
    <text evidence="4">The sequence shown here is derived from an EMBL/GenBank/DDBJ whole genome shotgun (WGS) entry which is preliminary data.</text>
</comment>
<dbReference type="InterPro" id="IPR050624">
    <property type="entry name" value="HTH-type_Tx_Regulator"/>
</dbReference>
<dbReference type="GO" id="GO:0003677">
    <property type="term" value="F:DNA binding"/>
    <property type="evidence" value="ECO:0007669"/>
    <property type="project" value="UniProtKB-UniRule"/>
</dbReference>
<evidence type="ECO:0000313" key="4">
    <source>
        <dbReference type="EMBL" id="GFP76571.1"/>
    </source>
</evidence>
<feature type="DNA-binding region" description="H-T-H motif" evidence="2">
    <location>
        <begin position="32"/>
        <end position="51"/>
    </location>
</feature>
<dbReference type="Gene3D" id="1.10.10.60">
    <property type="entry name" value="Homeodomain-like"/>
    <property type="match status" value="1"/>
</dbReference>